<keyword evidence="1" id="KW-1133">Transmembrane helix</keyword>
<dbReference type="Proteomes" id="UP001175228">
    <property type="component" value="Unassembled WGS sequence"/>
</dbReference>
<organism evidence="2 3">
    <name type="scientific">Armillaria luteobubalina</name>
    <dbReference type="NCBI Taxonomy" id="153913"/>
    <lineage>
        <taxon>Eukaryota</taxon>
        <taxon>Fungi</taxon>
        <taxon>Dikarya</taxon>
        <taxon>Basidiomycota</taxon>
        <taxon>Agaricomycotina</taxon>
        <taxon>Agaricomycetes</taxon>
        <taxon>Agaricomycetidae</taxon>
        <taxon>Agaricales</taxon>
        <taxon>Marasmiineae</taxon>
        <taxon>Physalacriaceae</taxon>
        <taxon>Armillaria</taxon>
    </lineage>
</organism>
<dbReference type="PANTHER" id="PTHR40465:SF1">
    <property type="entry name" value="DUF6534 DOMAIN-CONTAINING PROTEIN"/>
    <property type="match status" value="1"/>
</dbReference>
<comment type="caution">
    <text evidence="2">The sequence shown here is derived from an EMBL/GenBank/DDBJ whole genome shotgun (WGS) entry which is preliminary data.</text>
</comment>
<gene>
    <name evidence="2" type="ORF">EDD18DRAFT_1150569</name>
</gene>
<accession>A0AA39QAI6</accession>
<name>A0AA39QAI6_9AGAR</name>
<dbReference type="EMBL" id="JAUEPU010000009">
    <property type="protein sequence ID" value="KAK0499270.1"/>
    <property type="molecule type" value="Genomic_DNA"/>
</dbReference>
<feature type="transmembrane region" description="Helical" evidence="1">
    <location>
        <begin position="94"/>
        <end position="116"/>
    </location>
</feature>
<keyword evidence="1" id="KW-0812">Transmembrane</keyword>
<dbReference type="AlphaFoldDB" id="A0AA39QAI6"/>
<protein>
    <submittedName>
        <fullName evidence="2">Uncharacterized protein</fullName>
    </submittedName>
</protein>
<evidence type="ECO:0000313" key="2">
    <source>
        <dbReference type="EMBL" id="KAK0499270.1"/>
    </source>
</evidence>
<feature type="transmembrane region" description="Helical" evidence="1">
    <location>
        <begin position="136"/>
        <end position="158"/>
    </location>
</feature>
<keyword evidence="3" id="KW-1185">Reference proteome</keyword>
<keyword evidence="1" id="KW-0472">Membrane</keyword>
<proteinExistence type="predicted"/>
<dbReference type="PANTHER" id="PTHR40465">
    <property type="entry name" value="CHROMOSOME 1, WHOLE GENOME SHOTGUN SEQUENCE"/>
    <property type="match status" value="1"/>
</dbReference>
<sequence length="317" mass="34965">MALYGFNAYQVYIYFSTLQGEHYLKRSSVALLAMLDAASVGLLTQAVHTYMVLEFPKSSPAVESPTTIFAVDNGLAVLMILIVQLSYAQRIRRYNTAVAAFVGVISITAFALGIVMTVKMAQLEDFDFMAKESMKAITGACQGLTLSAGLVTTGMMYLHHDPTKSTSLDESFTMPYDNLVDLVWERGVAGTVIQFAYFVVFLSSPSDRFWMPFQLTARRAFMLGLVTLYINRGIAQGREVSDSADTTPVSTNAFRARKGDLSTTTEFSTLGDTASENNETATKNNAENIFRIDVTKTIEHDPPFGDYKKPLETQDSE</sequence>
<reference evidence="2" key="1">
    <citation type="submission" date="2023-06" db="EMBL/GenBank/DDBJ databases">
        <authorList>
            <consortium name="Lawrence Berkeley National Laboratory"/>
            <person name="Ahrendt S."/>
            <person name="Sahu N."/>
            <person name="Indic B."/>
            <person name="Wong-Bajracharya J."/>
            <person name="Merenyi Z."/>
            <person name="Ke H.-M."/>
            <person name="Monk M."/>
            <person name="Kocsube S."/>
            <person name="Drula E."/>
            <person name="Lipzen A."/>
            <person name="Balint B."/>
            <person name="Henrissat B."/>
            <person name="Andreopoulos B."/>
            <person name="Martin F.M."/>
            <person name="Harder C.B."/>
            <person name="Rigling D."/>
            <person name="Ford K.L."/>
            <person name="Foster G.D."/>
            <person name="Pangilinan J."/>
            <person name="Papanicolaou A."/>
            <person name="Barry K."/>
            <person name="LaButti K."/>
            <person name="Viragh M."/>
            <person name="Koriabine M."/>
            <person name="Yan M."/>
            <person name="Riley R."/>
            <person name="Champramary S."/>
            <person name="Plett K.L."/>
            <person name="Tsai I.J."/>
            <person name="Slot J."/>
            <person name="Sipos G."/>
            <person name="Plett J."/>
            <person name="Nagy L.G."/>
            <person name="Grigoriev I.V."/>
        </authorList>
    </citation>
    <scope>NUCLEOTIDE SEQUENCE</scope>
    <source>
        <strain evidence="2">HWK02</strain>
    </source>
</reference>
<feature type="transmembrane region" description="Helical" evidence="1">
    <location>
        <begin position="29"/>
        <end position="48"/>
    </location>
</feature>
<feature type="transmembrane region" description="Helical" evidence="1">
    <location>
        <begin position="179"/>
        <end position="203"/>
    </location>
</feature>
<feature type="transmembrane region" description="Helical" evidence="1">
    <location>
        <begin position="68"/>
        <end position="87"/>
    </location>
</feature>
<evidence type="ECO:0000313" key="3">
    <source>
        <dbReference type="Proteomes" id="UP001175228"/>
    </source>
</evidence>
<evidence type="ECO:0000256" key="1">
    <source>
        <dbReference type="SAM" id="Phobius"/>
    </source>
</evidence>